<dbReference type="GO" id="GO:0016539">
    <property type="term" value="P:intein-mediated protein splicing"/>
    <property type="evidence" value="ECO:0007669"/>
    <property type="project" value="InterPro"/>
</dbReference>
<dbReference type="Gene3D" id="2.170.16.10">
    <property type="entry name" value="Hedgehog/Intein (Hint) domain"/>
    <property type="match status" value="1"/>
</dbReference>
<dbReference type="InterPro" id="IPR050708">
    <property type="entry name" value="T6SS_VgrG/RHS"/>
</dbReference>
<dbReference type="InterPro" id="IPR056823">
    <property type="entry name" value="TEN-like_YD-shell"/>
</dbReference>
<dbReference type="PANTHER" id="PTHR32305">
    <property type="match status" value="1"/>
</dbReference>
<dbReference type="InterPro" id="IPR031325">
    <property type="entry name" value="RHS_repeat"/>
</dbReference>
<dbReference type="AlphaFoldDB" id="A0A317C8Q9"/>
<dbReference type="InterPro" id="IPR006141">
    <property type="entry name" value="Intein_N"/>
</dbReference>
<sequence>MWVEAFEYDVSGNRTVHIDFKGQVTTTEYDINNRPTQQTIGGLITKRMTYDVVGQVLAAEQNANTTSYTYDPVGRLLTETKPNGITLRYQYDEAGNKTQFVTEQVDGSQITATYSYDELNRLATVTDTQGSLTHYTYDAVGNRQTTTHANGTVASYQYDSLNRLTQLQHQTALGTVLDSFSYQLNNTGQRTRITDADGTISNYQYDAIHRLETETVTDNTNTVSHTASYQYDHTGNRTQGVVNGITTAYSYDDNDRLTQQGGENYTYDANGSTLQMIIDNKVTDYQYNALNQLTQVQKSEASVVTDTLTYAYDVEGNRVTLQKNGSETRFIVDNNQAYAQVVQEQDATGQTQVSYLYGDDLLQQQRDTEISYYHYDGLGSTRLLTDETETLTDRYRYDAFGEAIEELGNTVNRYRFTGEQYDINLAFYYLRARYYNPHQGRFTQQDTWMGNSSDPITLHKYLYANANPVNNIDPTGNFSLGSVSAASNIRSTLANIQIDVGLSLFDVSTGGADFSSREAGIAIIWAYAGSKVGVLTRSFQKLLKKSGCLSNSFVPNTLIAVENTLTRIDEIEVGELVLSYDEKTEKYEYQPVLAVIKSRKNTLIISIELASGTKIEATPEHLIYADNKWRQARNITSDMLLQSLSGRESKVVNVERSFRVETVYDLTVRKNHNFLVSADKVLVHNISPCEKAAQTLAKTVPKACVGKYVCDDFAVKFEQLLLGKNVVGKRLCVTSTRTAFLGSLKHGTISKNPQHFTVQVGDMVFDSVNPEGMPFAEWVDDIGINDGIGVNLKSEGMTGKYNGCIPRK</sequence>
<dbReference type="EMBL" id="QGKL01000036">
    <property type="protein sequence ID" value="PWQ95055.1"/>
    <property type="molecule type" value="Genomic_DNA"/>
</dbReference>
<dbReference type="PROSITE" id="PS50818">
    <property type="entry name" value="INTEIN_C_TER"/>
    <property type="match status" value="1"/>
</dbReference>
<accession>A0A317C8Q9</accession>
<dbReference type="PROSITE" id="PS50817">
    <property type="entry name" value="INTEIN_N_TER"/>
    <property type="match status" value="1"/>
</dbReference>
<evidence type="ECO:0000313" key="3">
    <source>
        <dbReference type="EMBL" id="PWQ95055.1"/>
    </source>
</evidence>
<dbReference type="NCBIfam" id="TIGR01443">
    <property type="entry name" value="intein_Cterm"/>
    <property type="match status" value="1"/>
</dbReference>
<dbReference type="InterPro" id="IPR003587">
    <property type="entry name" value="Hint_dom_N"/>
</dbReference>
<name>A0A317C8Q9_9GAMM</name>
<dbReference type="InterPro" id="IPR022385">
    <property type="entry name" value="Rhs_assc_core"/>
</dbReference>
<evidence type="ECO:0000313" key="4">
    <source>
        <dbReference type="Proteomes" id="UP000245506"/>
    </source>
</evidence>
<dbReference type="SMART" id="SM00306">
    <property type="entry name" value="HintN"/>
    <property type="match status" value="1"/>
</dbReference>
<dbReference type="Pfam" id="PF07591">
    <property type="entry name" value="PT-HINT"/>
    <property type="match status" value="1"/>
</dbReference>
<dbReference type="Pfam" id="PF25023">
    <property type="entry name" value="TEN_YD-shell"/>
    <property type="match status" value="2"/>
</dbReference>
<evidence type="ECO:0000256" key="1">
    <source>
        <dbReference type="ARBA" id="ARBA00022737"/>
    </source>
</evidence>
<dbReference type="NCBIfam" id="TIGR03696">
    <property type="entry name" value="Rhs_assc_core"/>
    <property type="match status" value="1"/>
</dbReference>
<dbReference type="CDD" id="cd00081">
    <property type="entry name" value="Hint"/>
    <property type="match status" value="1"/>
</dbReference>
<dbReference type="Pfam" id="PF05593">
    <property type="entry name" value="RHS_repeat"/>
    <property type="match status" value="1"/>
</dbReference>
<dbReference type="NCBIfam" id="TIGR01643">
    <property type="entry name" value="YD_repeat_2x"/>
    <property type="match status" value="2"/>
</dbReference>
<dbReference type="NCBIfam" id="TIGR01445">
    <property type="entry name" value="intein_Nterm"/>
    <property type="match status" value="1"/>
</dbReference>
<proteinExistence type="predicted"/>
<dbReference type="PANTHER" id="PTHR32305:SF15">
    <property type="entry name" value="PROTEIN RHSA-RELATED"/>
    <property type="match status" value="1"/>
</dbReference>
<dbReference type="InterPro" id="IPR006530">
    <property type="entry name" value="YD"/>
</dbReference>
<comment type="caution">
    <text evidence="3">The sequence shown here is derived from an EMBL/GenBank/DDBJ whole genome shotgun (WGS) entry which is preliminary data.</text>
</comment>
<dbReference type="InterPro" id="IPR036844">
    <property type="entry name" value="Hint_dom_sf"/>
</dbReference>
<keyword evidence="1" id="KW-0677">Repeat</keyword>
<keyword evidence="4" id="KW-1185">Reference proteome</keyword>
<dbReference type="Proteomes" id="UP000245506">
    <property type="component" value="Unassembled WGS sequence"/>
</dbReference>
<dbReference type="InterPro" id="IPR028910">
    <property type="entry name" value="Tox-PL-2_dom"/>
</dbReference>
<reference evidence="3 4" key="1">
    <citation type="submission" date="2018-05" db="EMBL/GenBank/DDBJ databases">
        <title>Leucothrix arctica sp. nov., isolated from Arctic seawater.</title>
        <authorList>
            <person name="Choi A."/>
            <person name="Baek K."/>
        </authorList>
    </citation>
    <scope>NUCLEOTIDE SEQUENCE [LARGE SCALE GENOMIC DNA]</scope>
    <source>
        <strain evidence="3 4">IMCC9719</strain>
    </source>
</reference>
<organism evidence="3 4">
    <name type="scientific">Leucothrix arctica</name>
    <dbReference type="NCBI Taxonomy" id="1481894"/>
    <lineage>
        <taxon>Bacteria</taxon>
        <taxon>Pseudomonadati</taxon>
        <taxon>Pseudomonadota</taxon>
        <taxon>Gammaproteobacteria</taxon>
        <taxon>Thiotrichales</taxon>
        <taxon>Thiotrichaceae</taxon>
        <taxon>Leucothrix</taxon>
    </lineage>
</organism>
<protein>
    <recommendedName>
        <fullName evidence="2">Hint domain-containing protein</fullName>
    </recommendedName>
</protein>
<gene>
    <name evidence="3" type="ORF">DKT75_13625</name>
</gene>
<evidence type="ECO:0000259" key="2">
    <source>
        <dbReference type="SMART" id="SM00306"/>
    </source>
</evidence>
<dbReference type="Pfam" id="PF15643">
    <property type="entry name" value="Tox-PL-2"/>
    <property type="match status" value="1"/>
</dbReference>
<dbReference type="SUPFAM" id="SSF51294">
    <property type="entry name" value="Hedgehog/intein (Hint) domain"/>
    <property type="match status" value="1"/>
</dbReference>
<feature type="domain" description="Hint" evidence="2">
    <location>
        <begin position="550"/>
        <end position="645"/>
    </location>
</feature>
<dbReference type="Gene3D" id="2.180.10.10">
    <property type="entry name" value="RHS repeat-associated core"/>
    <property type="match status" value="1"/>
</dbReference>
<dbReference type="InterPro" id="IPR030934">
    <property type="entry name" value="Intein_C"/>
</dbReference>